<accession>A0A067JFT2</accession>
<sequence length="159" mass="17308">MADGNVNETGFSSAYLRAITKIIAVAFAQERAQNQVPPASSNQPIVEEREIPEPTSGNQASAGNTTPVENDLIKQLAELKDKMPEFEDFLGIGDEASKVIQEQKSEARILQSLLAAEDAEEAERKMLEMKEKAGPETEDAPDADEVVQAIKDSCDECIE</sequence>
<keyword evidence="1" id="KW-0175">Coiled coil</keyword>
<evidence type="ECO:0000256" key="2">
    <source>
        <dbReference type="SAM" id="MobiDB-lite"/>
    </source>
</evidence>
<proteinExistence type="predicted"/>
<evidence type="ECO:0000313" key="3">
    <source>
        <dbReference type="EMBL" id="KDP22692.1"/>
    </source>
</evidence>
<gene>
    <name evidence="3" type="ORF">JCGZ_02789</name>
</gene>
<evidence type="ECO:0000313" key="4">
    <source>
        <dbReference type="Proteomes" id="UP000027138"/>
    </source>
</evidence>
<evidence type="ECO:0000256" key="1">
    <source>
        <dbReference type="SAM" id="Coils"/>
    </source>
</evidence>
<keyword evidence="4" id="KW-1185">Reference proteome</keyword>
<protein>
    <submittedName>
        <fullName evidence="3">Uncharacterized protein</fullName>
    </submittedName>
</protein>
<dbReference type="EMBL" id="KK915400">
    <property type="protein sequence ID" value="KDP22692.1"/>
    <property type="molecule type" value="Genomic_DNA"/>
</dbReference>
<name>A0A067JFT2_JATCU</name>
<dbReference type="Proteomes" id="UP000027138">
    <property type="component" value="Unassembled WGS sequence"/>
</dbReference>
<feature type="compositionally biased region" description="Polar residues" evidence="2">
    <location>
        <begin position="32"/>
        <end position="44"/>
    </location>
</feature>
<feature type="coiled-coil region" evidence="1">
    <location>
        <begin position="100"/>
        <end position="130"/>
    </location>
</feature>
<reference evidence="3 4" key="1">
    <citation type="journal article" date="2014" name="PLoS ONE">
        <title>Global Analysis of Gene Expression Profiles in Physic Nut (Jatropha curcas L.) Seedlings Exposed to Salt Stress.</title>
        <authorList>
            <person name="Zhang L."/>
            <person name="Zhang C."/>
            <person name="Wu P."/>
            <person name="Chen Y."/>
            <person name="Li M."/>
            <person name="Jiang H."/>
            <person name="Wu G."/>
        </authorList>
    </citation>
    <scope>NUCLEOTIDE SEQUENCE [LARGE SCALE GENOMIC DNA]</scope>
    <source>
        <strain evidence="4">cv. GZQX0401</strain>
        <tissue evidence="3">Young leaves</tissue>
    </source>
</reference>
<feature type="compositionally biased region" description="Polar residues" evidence="2">
    <location>
        <begin position="55"/>
        <end position="68"/>
    </location>
</feature>
<organism evidence="3 4">
    <name type="scientific">Jatropha curcas</name>
    <name type="common">Barbados nut</name>
    <dbReference type="NCBI Taxonomy" id="180498"/>
    <lineage>
        <taxon>Eukaryota</taxon>
        <taxon>Viridiplantae</taxon>
        <taxon>Streptophyta</taxon>
        <taxon>Embryophyta</taxon>
        <taxon>Tracheophyta</taxon>
        <taxon>Spermatophyta</taxon>
        <taxon>Magnoliopsida</taxon>
        <taxon>eudicotyledons</taxon>
        <taxon>Gunneridae</taxon>
        <taxon>Pentapetalae</taxon>
        <taxon>rosids</taxon>
        <taxon>fabids</taxon>
        <taxon>Malpighiales</taxon>
        <taxon>Euphorbiaceae</taxon>
        <taxon>Crotonoideae</taxon>
        <taxon>Jatropheae</taxon>
        <taxon>Jatropha</taxon>
    </lineage>
</organism>
<dbReference type="AlphaFoldDB" id="A0A067JFT2"/>
<feature type="region of interest" description="Disordered" evidence="2">
    <location>
        <begin position="32"/>
        <end position="71"/>
    </location>
</feature>